<accession>A0A9D5JRN6</accession>
<sequence length="396" mass="43976">MEDKYSVTLSCHDKVGNGFCHFRHDAHYQGGCQMKKSIVVCLVGIMLLSFAAIGAAQVSEQPMDLKPWLEADIDWKQFEGESISVLALPHAYTLRLKPFVPLFEELTGMYVGYEMIGESEMRRKRQIDLASKSGLYDVVAIGLTYVGEAHAGGWLADLLPLINNPTLTDPAWYKYDDIGQTFKDMLTREGALLALPIGPSAPIFWYRKDLFDKYGIAVPDTYEDVITMKETLQKALDDDGVKGVYAFTTRAMRGAGRNTWTTAACIRAYGGQFFDESWNAVFNSPEAVQAMDVYKNMITGYGSPPGSEALGFYEIVDMFAAGQLASMIAGVDHIVFINDPEKSQVADKWEADLIPKGPAARMTSPWAWSLGINSSSRKQEAAWLFLQWASSQPTME</sequence>
<dbReference type="InterPro" id="IPR050490">
    <property type="entry name" value="Bact_solute-bd_prot1"/>
</dbReference>
<dbReference type="SUPFAM" id="SSF53850">
    <property type="entry name" value="Periplasmic binding protein-like II"/>
    <property type="match status" value="1"/>
</dbReference>
<dbReference type="InterPro" id="IPR006059">
    <property type="entry name" value="SBP"/>
</dbReference>
<dbReference type="PANTHER" id="PTHR43649:SF12">
    <property type="entry name" value="DIACETYLCHITOBIOSE BINDING PROTEIN DASA"/>
    <property type="match status" value="1"/>
</dbReference>
<dbReference type="Proteomes" id="UP000649604">
    <property type="component" value="Unassembled WGS sequence"/>
</dbReference>
<reference evidence="2" key="1">
    <citation type="submission" date="2019-11" db="EMBL/GenBank/DDBJ databases">
        <title>Microbial mats filling the niche in hypersaline microbial mats.</title>
        <authorList>
            <person name="Wong H.L."/>
            <person name="Macleod F.I."/>
            <person name="White R.A. III"/>
            <person name="Burns B.P."/>
        </authorList>
    </citation>
    <scope>NUCLEOTIDE SEQUENCE</scope>
    <source>
        <strain evidence="2">Rbin_158</strain>
    </source>
</reference>
<gene>
    <name evidence="2" type="ORF">GF339_00450</name>
</gene>
<evidence type="ECO:0000313" key="3">
    <source>
        <dbReference type="Proteomes" id="UP000649604"/>
    </source>
</evidence>
<organism evidence="2 3">
    <name type="scientific">candidate division KSB3 bacterium</name>
    <dbReference type="NCBI Taxonomy" id="2044937"/>
    <lineage>
        <taxon>Bacteria</taxon>
        <taxon>candidate division KSB3</taxon>
    </lineage>
</organism>
<dbReference type="Pfam" id="PF01547">
    <property type="entry name" value="SBP_bac_1"/>
    <property type="match status" value="1"/>
</dbReference>
<evidence type="ECO:0000256" key="1">
    <source>
        <dbReference type="SAM" id="Phobius"/>
    </source>
</evidence>
<proteinExistence type="predicted"/>
<keyword evidence="1" id="KW-1133">Transmembrane helix</keyword>
<feature type="transmembrane region" description="Helical" evidence="1">
    <location>
        <begin position="37"/>
        <end position="56"/>
    </location>
</feature>
<dbReference type="PANTHER" id="PTHR43649">
    <property type="entry name" value="ARABINOSE-BINDING PROTEIN-RELATED"/>
    <property type="match status" value="1"/>
</dbReference>
<dbReference type="CDD" id="cd13585">
    <property type="entry name" value="PBP2_TMBP_like"/>
    <property type="match status" value="1"/>
</dbReference>
<comment type="caution">
    <text evidence="2">The sequence shown here is derived from an EMBL/GenBank/DDBJ whole genome shotgun (WGS) entry which is preliminary data.</text>
</comment>
<dbReference type="EMBL" id="WJJP01000012">
    <property type="protein sequence ID" value="MBD3323019.1"/>
    <property type="molecule type" value="Genomic_DNA"/>
</dbReference>
<keyword evidence="1" id="KW-0472">Membrane</keyword>
<feature type="non-terminal residue" evidence="2">
    <location>
        <position position="396"/>
    </location>
</feature>
<protein>
    <submittedName>
        <fullName evidence="2">Extracellular solute-binding protein</fullName>
    </submittedName>
</protein>
<evidence type="ECO:0000313" key="2">
    <source>
        <dbReference type="EMBL" id="MBD3323019.1"/>
    </source>
</evidence>
<keyword evidence="1" id="KW-0812">Transmembrane</keyword>
<dbReference type="AlphaFoldDB" id="A0A9D5JRN6"/>
<name>A0A9D5JRN6_9BACT</name>
<dbReference type="Gene3D" id="3.40.190.10">
    <property type="entry name" value="Periplasmic binding protein-like II"/>
    <property type="match status" value="2"/>
</dbReference>